<dbReference type="AlphaFoldDB" id="A0A9P0GCF0"/>
<dbReference type="OrthoDB" id="10065089at2759"/>
<keyword evidence="3" id="KW-1185">Reference proteome</keyword>
<dbReference type="PANTHER" id="PTHR46954:SF1">
    <property type="entry name" value="C2H2-TYPE DOMAIN-CONTAINING PROTEIN"/>
    <property type="match status" value="1"/>
</dbReference>
<evidence type="ECO:0000313" key="2">
    <source>
        <dbReference type="EMBL" id="CAH1105831.1"/>
    </source>
</evidence>
<feature type="transmembrane region" description="Helical" evidence="1">
    <location>
        <begin position="174"/>
        <end position="197"/>
    </location>
</feature>
<organism evidence="2 3">
    <name type="scientific">Psylliodes chrysocephalus</name>
    <dbReference type="NCBI Taxonomy" id="3402493"/>
    <lineage>
        <taxon>Eukaryota</taxon>
        <taxon>Metazoa</taxon>
        <taxon>Ecdysozoa</taxon>
        <taxon>Arthropoda</taxon>
        <taxon>Hexapoda</taxon>
        <taxon>Insecta</taxon>
        <taxon>Pterygota</taxon>
        <taxon>Neoptera</taxon>
        <taxon>Endopterygota</taxon>
        <taxon>Coleoptera</taxon>
        <taxon>Polyphaga</taxon>
        <taxon>Cucujiformia</taxon>
        <taxon>Chrysomeloidea</taxon>
        <taxon>Chrysomelidae</taxon>
        <taxon>Galerucinae</taxon>
        <taxon>Alticini</taxon>
        <taxon>Psylliodes</taxon>
    </lineage>
</organism>
<keyword evidence="1" id="KW-0812">Transmembrane</keyword>
<proteinExistence type="predicted"/>
<sequence>MDEKTRVPLGIIAANAQAPILLHLDYRVKLPDHDFVVAEKHKFIPSVYAGIVIKKDGEGKPEAVTHSGPTYLAIRSGKHSSSNAETHATDIRRLSETPDFKNFMRTREGFVKPVFIFTCNGGPDENPRYERVIVSAIQHFNMIDLDGIYIATNAPGRNAFNRVKQQMAPLSRELTGVLLNMTILVYILIPVIELLTWNETLRVQALCCVIFGANCSLMIFLTRTINPTVSENYIKQKWKELTIKLNSKSKGPQLTTDKWIQRFSDWKYGTRFKYRKYLVKKNKTGEGPEVKNALTNLEKRAINAWGKVVVEGSSLVPELYGDIIQKTPTKAHSFHENILEDFNFKNIEIVL</sequence>
<dbReference type="PANTHER" id="PTHR46954">
    <property type="entry name" value="C2H2-TYPE DOMAIN-CONTAINING PROTEIN"/>
    <property type="match status" value="1"/>
</dbReference>
<keyword evidence="1" id="KW-1133">Transmembrane helix</keyword>
<name>A0A9P0GCF0_9CUCU</name>
<dbReference type="Proteomes" id="UP001153636">
    <property type="component" value="Chromosome 2"/>
</dbReference>
<accession>A0A9P0GCF0</accession>
<evidence type="ECO:0000256" key="1">
    <source>
        <dbReference type="SAM" id="Phobius"/>
    </source>
</evidence>
<dbReference type="EMBL" id="OV651814">
    <property type="protein sequence ID" value="CAH1105831.1"/>
    <property type="molecule type" value="Genomic_DNA"/>
</dbReference>
<gene>
    <name evidence="2" type="ORF">PSYICH_LOCUS6407</name>
</gene>
<protein>
    <submittedName>
        <fullName evidence="2">Uncharacterized protein</fullName>
    </submittedName>
</protein>
<reference evidence="2" key="1">
    <citation type="submission" date="2022-01" db="EMBL/GenBank/DDBJ databases">
        <authorList>
            <person name="King R."/>
        </authorList>
    </citation>
    <scope>NUCLEOTIDE SEQUENCE</scope>
</reference>
<keyword evidence="1" id="KW-0472">Membrane</keyword>
<evidence type="ECO:0000313" key="3">
    <source>
        <dbReference type="Proteomes" id="UP001153636"/>
    </source>
</evidence>
<feature type="transmembrane region" description="Helical" evidence="1">
    <location>
        <begin position="203"/>
        <end position="221"/>
    </location>
</feature>